<evidence type="ECO:0000313" key="8">
    <source>
        <dbReference type="EMBL" id="KAA8911184.1"/>
    </source>
</evidence>
<organism evidence="8 9">
    <name type="scientific">Trichomonascus ciferrii</name>
    <dbReference type="NCBI Taxonomy" id="44093"/>
    <lineage>
        <taxon>Eukaryota</taxon>
        <taxon>Fungi</taxon>
        <taxon>Dikarya</taxon>
        <taxon>Ascomycota</taxon>
        <taxon>Saccharomycotina</taxon>
        <taxon>Dipodascomycetes</taxon>
        <taxon>Dipodascales</taxon>
        <taxon>Trichomonascaceae</taxon>
        <taxon>Trichomonascus</taxon>
        <taxon>Trichomonascus ciferrii complex</taxon>
    </lineage>
</organism>
<feature type="compositionally biased region" description="Polar residues" evidence="6">
    <location>
        <begin position="125"/>
        <end position="137"/>
    </location>
</feature>
<feature type="compositionally biased region" description="Polar residues" evidence="6">
    <location>
        <begin position="146"/>
        <end position="157"/>
    </location>
</feature>
<dbReference type="Proteomes" id="UP000761534">
    <property type="component" value="Unassembled WGS sequence"/>
</dbReference>
<sequence>MDRECRVDPYFKPQKGGQVQSLRDDLSTLKQQVEYLQRRESALEGAIAKTNPNHQLLAENSSPAGTSSTTSSIRNRTNSSPEPYRRKTTAGFANANSVHQQPQQPYQHQQLPFLSPRPDPLVGTRSASVGTPTSMSISAMLEKGSENTVSKIGSPSVKSEGERSNHSPGNITVDNKSPDSPAPKEYVISDVKISPERAEELHERFMKKFLPYLPIIHSNSALELYQQSELLFWTVCLTASLSEPEPSLYNSLSGVIKQLAIETCWIHTPRSTHIVQALIILANWPIPNEKVLDDCSYRFIGLAKFLAMQLGLHRGKFIYEFSRTQVSLPDAEKWRTRTWIALFFSEQVWSANLGLPSDTAIDYLIENAQTGDDSLPSSFRSLLKLAIFYSKLVSVIGSSSSSPDGLLEAKNRIATLGIMEQELERLVPYLDMQAASVEVYYLYIKLMICCFAFLPGSAEVDQGKYVVQGFHAGTRVITLISGLVEKRQIVEFPIYMRQAVSYAALTLFRLHLSPLLPTNYVESARQSVVTVHRLYRNMLTAWKDVENDISRTAKVLEKLNFVIITHPYLFTQAPGIITRMRSHLTASLFYELIWAVHEARRRGTNGAATNTTNANPNSNNNNKSDVPQALVGPNPQPFSESVPPLPFYNQITKDDFTTNTTTTPNGTTITTLVPTHPNATLQIFNTQQQNQQQRFSDSTTTGGNSGNFNVSNVATNTASGATPNNNLSMTMPSDTNTNNNGNGMAALLDSTGASNDPLHLDTLMQGIDWMNSENGDDFLGWMDMNPG</sequence>
<dbReference type="AlphaFoldDB" id="A0A642V2L5"/>
<dbReference type="VEuPathDB" id="FungiDB:TRICI_003906"/>
<keyword evidence="4" id="KW-0804">Transcription</keyword>
<evidence type="ECO:0000256" key="1">
    <source>
        <dbReference type="ARBA" id="ARBA00004123"/>
    </source>
</evidence>
<evidence type="ECO:0000256" key="5">
    <source>
        <dbReference type="ARBA" id="ARBA00023242"/>
    </source>
</evidence>
<dbReference type="Pfam" id="PF04082">
    <property type="entry name" value="Fungal_trans"/>
    <property type="match status" value="1"/>
</dbReference>
<dbReference type="InterPro" id="IPR007219">
    <property type="entry name" value="XnlR_reg_dom"/>
</dbReference>
<dbReference type="GO" id="GO:0005634">
    <property type="term" value="C:nucleus"/>
    <property type="evidence" value="ECO:0007669"/>
    <property type="project" value="UniProtKB-SubCell"/>
</dbReference>
<feature type="compositionally biased region" description="Low complexity" evidence="6">
    <location>
        <begin position="99"/>
        <end position="110"/>
    </location>
</feature>
<comment type="caution">
    <text evidence="8">The sequence shown here is derived from an EMBL/GenBank/DDBJ whole genome shotgun (WGS) entry which is preliminary data.</text>
</comment>
<evidence type="ECO:0000256" key="6">
    <source>
        <dbReference type="SAM" id="MobiDB-lite"/>
    </source>
</evidence>
<dbReference type="GO" id="GO:0008270">
    <property type="term" value="F:zinc ion binding"/>
    <property type="evidence" value="ECO:0007669"/>
    <property type="project" value="InterPro"/>
</dbReference>
<keyword evidence="2" id="KW-0805">Transcription regulation</keyword>
<dbReference type="PANTHER" id="PTHR31845">
    <property type="entry name" value="FINGER DOMAIN PROTEIN, PUTATIVE-RELATED"/>
    <property type="match status" value="1"/>
</dbReference>
<reference evidence="8" key="1">
    <citation type="journal article" date="2019" name="G3 (Bethesda)">
        <title>Genome Assemblies of Two Rare Opportunistic Yeast Pathogens: Diutina rugosa (syn. Candida rugosa) and Trichomonascus ciferrii (syn. Candida ciferrii).</title>
        <authorList>
            <person name="Mixao V."/>
            <person name="Saus E."/>
            <person name="Hansen A.P."/>
            <person name="Lass-Florl C."/>
            <person name="Gabaldon T."/>
        </authorList>
    </citation>
    <scope>NUCLEOTIDE SEQUENCE</scope>
    <source>
        <strain evidence="8">CBS 4856</strain>
    </source>
</reference>
<evidence type="ECO:0000313" key="9">
    <source>
        <dbReference type="Proteomes" id="UP000761534"/>
    </source>
</evidence>
<comment type="subcellular location">
    <subcellularLocation>
        <location evidence="1">Nucleus</location>
    </subcellularLocation>
</comment>
<feature type="domain" description="Xylanolytic transcriptional activator regulatory" evidence="7">
    <location>
        <begin position="204"/>
        <end position="359"/>
    </location>
</feature>
<keyword evidence="5" id="KW-0539">Nucleus</keyword>
<accession>A0A642V2L5</accession>
<evidence type="ECO:0000259" key="7">
    <source>
        <dbReference type="Pfam" id="PF04082"/>
    </source>
</evidence>
<feature type="compositionally biased region" description="Low complexity" evidence="6">
    <location>
        <begin position="61"/>
        <end position="80"/>
    </location>
</feature>
<feature type="region of interest" description="Disordered" evidence="6">
    <location>
        <begin position="605"/>
        <end position="630"/>
    </location>
</feature>
<feature type="compositionally biased region" description="Low complexity" evidence="6">
    <location>
        <begin position="605"/>
        <end position="622"/>
    </location>
</feature>
<keyword evidence="9" id="KW-1185">Reference proteome</keyword>
<keyword evidence="3" id="KW-0238">DNA-binding</keyword>
<dbReference type="CDD" id="cd12148">
    <property type="entry name" value="fungal_TF_MHR"/>
    <property type="match status" value="1"/>
</dbReference>
<evidence type="ECO:0000256" key="3">
    <source>
        <dbReference type="ARBA" id="ARBA00023125"/>
    </source>
</evidence>
<evidence type="ECO:0000256" key="2">
    <source>
        <dbReference type="ARBA" id="ARBA00023015"/>
    </source>
</evidence>
<proteinExistence type="predicted"/>
<feature type="region of interest" description="Disordered" evidence="6">
    <location>
        <begin position="1"/>
        <end position="23"/>
    </location>
</feature>
<feature type="region of interest" description="Disordered" evidence="6">
    <location>
        <begin position="44"/>
        <end position="184"/>
    </location>
</feature>
<dbReference type="OrthoDB" id="3163292at2759"/>
<feature type="compositionally biased region" description="Polar residues" evidence="6">
    <location>
        <begin position="50"/>
        <end position="60"/>
    </location>
</feature>
<dbReference type="PANTHER" id="PTHR31845:SF6">
    <property type="entry name" value="TRANSCRIPTION FACTOR SEF1-RELATED"/>
    <property type="match status" value="1"/>
</dbReference>
<dbReference type="GO" id="GO:0000981">
    <property type="term" value="F:DNA-binding transcription factor activity, RNA polymerase II-specific"/>
    <property type="evidence" value="ECO:0007669"/>
    <property type="project" value="TreeGrafter"/>
</dbReference>
<feature type="compositionally biased region" description="Polar residues" evidence="6">
    <location>
        <begin position="166"/>
        <end position="175"/>
    </location>
</feature>
<dbReference type="EMBL" id="SWFS01000291">
    <property type="protein sequence ID" value="KAA8911184.1"/>
    <property type="molecule type" value="Genomic_DNA"/>
</dbReference>
<dbReference type="InterPro" id="IPR051089">
    <property type="entry name" value="prtT"/>
</dbReference>
<evidence type="ECO:0000256" key="4">
    <source>
        <dbReference type="ARBA" id="ARBA00023163"/>
    </source>
</evidence>
<dbReference type="GO" id="GO:0000976">
    <property type="term" value="F:transcription cis-regulatory region binding"/>
    <property type="evidence" value="ECO:0007669"/>
    <property type="project" value="TreeGrafter"/>
</dbReference>
<name>A0A642V2L5_9ASCO</name>
<dbReference type="GO" id="GO:0006351">
    <property type="term" value="P:DNA-templated transcription"/>
    <property type="evidence" value="ECO:0007669"/>
    <property type="project" value="InterPro"/>
</dbReference>
<gene>
    <name evidence="8" type="ORF">TRICI_003906</name>
</gene>
<protein>
    <recommendedName>
        <fullName evidence="7">Xylanolytic transcriptional activator regulatory domain-containing protein</fullName>
    </recommendedName>
</protein>